<gene>
    <name evidence="3" type="ORF">G5B47_02810</name>
</gene>
<dbReference type="EMBL" id="JAAKGU010000001">
    <property type="protein sequence ID" value="NGM81337.1"/>
    <property type="molecule type" value="Genomic_DNA"/>
</dbReference>
<dbReference type="InterPro" id="IPR014710">
    <property type="entry name" value="RmlC-like_jellyroll"/>
</dbReference>
<dbReference type="GO" id="GO:0003677">
    <property type="term" value="F:DNA binding"/>
    <property type="evidence" value="ECO:0007669"/>
    <property type="project" value="UniProtKB-KW"/>
</dbReference>
<comment type="caution">
    <text evidence="3">The sequence shown here is derived from an EMBL/GenBank/DDBJ whole genome shotgun (WGS) entry which is preliminary data.</text>
</comment>
<dbReference type="InterPro" id="IPR003313">
    <property type="entry name" value="AraC-bd"/>
</dbReference>
<dbReference type="RefSeq" id="WP_165094097.1">
    <property type="nucleotide sequence ID" value="NZ_JAAKGU010000001.1"/>
</dbReference>
<protein>
    <recommendedName>
        <fullName evidence="2">AraC-type arabinose-binding/dimerisation domain-containing protein</fullName>
    </recommendedName>
</protein>
<keyword evidence="4" id="KW-1185">Reference proteome</keyword>
<sequence>MEEIYYCNGRKLKEPGEYPRKITRTLPYHQLAILTGGTGRMIVGGKRFLGKEGMLFYIRPGVSHSIELDKERSCSFLSVHFSYARVSLNDGKWNLSPAIIDCHLPQYQKVKSELLYFFKGSKPKLAVENKTRLKMEKHLQILYCCKSYPTTKKEMTDATPVYQRNFGLPELQLHKIVFFGAKPCWICWLDASWKTCVPMLASTPTFLR</sequence>
<evidence type="ECO:0000259" key="2">
    <source>
        <dbReference type="Pfam" id="PF02311"/>
    </source>
</evidence>
<evidence type="ECO:0000256" key="1">
    <source>
        <dbReference type="ARBA" id="ARBA00023125"/>
    </source>
</evidence>
<dbReference type="Pfam" id="PF02311">
    <property type="entry name" value="AraC_binding"/>
    <property type="match status" value="1"/>
</dbReference>
<proteinExistence type="predicted"/>
<accession>A0A6M1PDL2</accession>
<dbReference type="SUPFAM" id="SSF51215">
    <property type="entry name" value="Regulatory protein AraC"/>
    <property type="match status" value="1"/>
</dbReference>
<dbReference type="InterPro" id="IPR037923">
    <property type="entry name" value="HTH-like"/>
</dbReference>
<organism evidence="3 4">
    <name type="scientific">Paenibacillus apii</name>
    <dbReference type="NCBI Taxonomy" id="1850370"/>
    <lineage>
        <taxon>Bacteria</taxon>
        <taxon>Bacillati</taxon>
        <taxon>Bacillota</taxon>
        <taxon>Bacilli</taxon>
        <taxon>Bacillales</taxon>
        <taxon>Paenibacillaceae</taxon>
        <taxon>Paenibacillus</taxon>
    </lineage>
</organism>
<dbReference type="Proteomes" id="UP000480151">
    <property type="component" value="Unassembled WGS sequence"/>
</dbReference>
<reference evidence="3 4" key="1">
    <citation type="submission" date="2020-02" db="EMBL/GenBank/DDBJ databases">
        <authorList>
            <person name="Gao J."/>
            <person name="Sun J."/>
        </authorList>
    </citation>
    <scope>NUCLEOTIDE SEQUENCE [LARGE SCALE GENOMIC DNA]</scope>
    <source>
        <strain evidence="3 4">7124</strain>
    </source>
</reference>
<keyword evidence="1" id="KW-0238">DNA-binding</keyword>
<feature type="domain" description="AraC-type arabinose-binding/dimerisation" evidence="2">
    <location>
        <begin position="25"/>
        <end position="85"/>
    </location>
</feature>
<dbReference type="GO" id="GO:0006355">
    <property type="term" value="P:regulation of DNA-templated transcription"/>
    <property type="evidence" value="ECO:0007669"/>
    <property type="project" value="InterPro"/>
</dbReference>
<evidence type="ECO:0000313" key="3">
    <source>
        <dbReference type="EMBL" id="NGM81337.1"/>
    </source>
</evidence>
<evidence type="ECO:0000313" key="4">
    <source>
        <dbReference type="Proteomes" id="UP000480151"/>
    </source>
</evidence>
<dbReference type="Gene3D" id="2.60.120.10">
    <property type="entry name" value="Jelly Rolls"/>
    <property type="match status" value="1"/>
</dbReference>
<name>A0A6M1PDL2_9BACL</name>
<dbReference type="AlphaFoldDB" id="A0A6M1PDL2"/>